<evidence type="ECO:0000313" key="2">
    <source>
        <dbReference type="Proteomes" id="UP000256763"/>
    </source>
</evidence>
<organism evidence="1 2">
    <name type="scientific">Alkalilimnicola ehrlichii</name>
    <dbReference type="NCBI Taxonomy" id="351052"/>
    <lineage>
        <taxon>Bacteria</taxon>
        <taxon>Pseudomonadati</taxon>
        <taxon>Pseudomonadota</taxon>
        <taxon>Gammaproteobacteria</taxon>
        <taxon>Chromatiales</taxon>
        <taxon>Ectothiorhodospiraceae</taxon>
        <taxon>Alkalilimnicola</taxon>
    </lineage>
</organism>
<evidence type="ECO:0008006" key="3">
    <source>
        <dbReference type="Google" id="ProtNLM"/>
    </source>
</evidence>
<sequence>MTIEQIRAELDSLSRESDRGCGLSYELFVAKFSGAVDTAFPEGSPQRDTALREARAMGYASPSELEQMQEELAEEGSCAHGFHPDYCPAGCGDLESYQNRDRAL</sequence>
<dbReference type="AlphaFoldDB" id="A0A3E0WIC0"/>
<name>A0A3E0WIC0_9GAMM</name>
<dbReference type="Proteomes" id="UP000256763">
    <property type="component" value="Unassembled WGS sequence"/>
</dbReference>
<gene>
    <name evidence="1" type="ORF">CAL65_21970</name>
</gene>
<proteinExistence type="predicted"/>
<protein>
    <recommendedName>
        <fullName evidence="3">CcgAII protein</fullName>
    </recommendedName>
</protein>
<reference evidence="2" key="1">
    <citation type="submission" date="2017-05" db="EMBL/GenBank/DDBJ databases">
        <authorList>
            <person name="Sharma S."/>
            <person name="Sidhu C."/>
            <person name="Pinnaka A.K."/>
        </authorList>
    </citation>
    <scope>NUCLEOTIDE SEQUENCE [LARGE SCALE GENOMIC DNA]</scope>
    <source>
        <strain evidence="2">AK93</strain>
    </source>
</reference>
<comment type="caution">
    <text evidence="1">The sequence shown here is derived from an EMBL/GenBank/DDBJ whole genome shotgun (WGS) entry which is preliminary data.</text>
</comment>
<keyword evidence="2" id="KW-1185">Reference proteome</keyword>
<accession>A0A3E0WIC0</accession>
<dbReference type="EMBL" id="NFZW01000045">
    <property type="protein sequence ID" value="RFA31615.1"/>
    <property type="molecule type" value="Genomic_DNA"/>
</dbReference>
<evidence type="ECO:0000313" key="1">
    <source>
        <dbReference type="EMBL" id="RFA31615.1"/>
    </source>
</evidence>